<dbReference type="InterPro" id="IPR025944">
    <property type="entry name" value="Sigma_54_int_dom_CS"/>
</dbReference>
<keyword evidence="5" id="KW-0804">Transcription</keyword>
<dbReference type="Pfam" id="PF25601">
    <property type="entry name" value="AAA_lid_14"/>
    <property type="match status" value="1"/>
</dbReference>
<dbReference type="InterPro" id="IPR002078">
    <property type="entry name" value="Sigma_54_int"/>
</dbReference>
<dbReference type="InterPro" id="IPR027417">
    <property type="entry name" value="P-loop_NTPase"/>
</dbReference>
<keyword evidence="4" id="KW-0238">DNA-binding</keyword>
<dbReference type="InterPro" id="IPR009057">
    <property type="entry name" value="Homeodomain-like_sf"/>
</dbReference>
<dbReference type="SUPFAM" id="SSF46689">
    <property type="entry name" value="Homeodomain-like"/>
    <property type="match status" value="1"/>
</dbReference>
<evidence type="ECO:0000256" key="3">
    <source>
        <dbReference type="ARBA" id="ARBA00023015"/>
    </source>
</evidence>
<gene>
    <name evidence="7" type="primary">flrA</name>
    <name evidence="7" type="ORF">PES01_01880</name>
</gene>
<keyword evidence="1" id="KW-0547">Nucleotide-binding</keyword>
<dbReference type="Pfam" id="PF06490">
    <property type="entry name" value="FleQ"/>
    <property type="match status" value="1"/>
</dbReference>
<dbReference type="PANTHER" id="PTHR32071">
    <property type="entry name" value="TRANSCRIPTIONAL REGULATORY PROTEIN"/>
    <property type="match status" value="1"/>
</dbReference>
<dbReference type="InterPro" id="IPR010518">
    <property type="entry name" value="FleQ"/>
</dbReference>
<sequence>MILILDNNNNRAIGLHASLTFIGEAVLSFDEQNFEQVCNKYQQQECIVILGALQSLDHESLIKRYPTLPFLLIGETLKPLLSIANVVGLICEPFNHEVTTQLLHDCQQYQRMLPGSHKHTKPHKTFDGLVGETDAVKNVRFLIEQVAKTDANVLILGESGTGKEVVARNVHLLSKRNTGPFVPVNCGAIPGELLESELFGHEKGAFTGAISARKGRFELAQGGTLFLDEIGDMPLQMQVKLLRVLQERSYERVGGTKAIQADVRVIAATHRNLEEMIEKGSFREDLYYRLNVFPIENPSLNERADDIPLLLKELMRRVNEQSGTSAKFTERAVDSLKEHAWPGNIRELANLVERMVIMFPEKVVDVPDLPNKYRYIDVDAYEPEYPEELLEKDAFNDIFSTGFSDYDNEPEPEFNQAGSGVLPEEGIELKDYLAELEISLITQALERFDYVVARAAEILGVRRTTLVEKMKKYNLSRD</sequence>
<dbReference type="Gene3D" id="1.10.10.60">
    <property type="entry name" value="Homeodomain-like"/>
    <property type="match status" value="1"/>
</dbReference>
<dbReference type="GO" id="GO:0005524">
    <property type="term" value="F:ATP binding"/>
    <property type="evidence" value="ECO:0007669"/>
    <property type="project" value="UniProtKB-KW"/>
</dbReference>
<dbReference type="Pfam" id="PF00158">
    <property type="entry name" value="Sigma54_activat"/>
    <property type="match status" value="1"/>
</dbReference>
<dbReference type="EMBL" id="BJUM01000002">
    <property type="protein sequence ID" value="GEK53343.1"/>
    <property type="molecule type" value="Genomic_DNA"/>
</dbReference>
<protein>
    <submittedName>
        <fullName evidence="7">Sigma-54-dependent Fis family transcriptional regulator</fullName>
    </submittedName>
</protein>
<organism evidence="7 8">
    <name type="scientific">Pseudoalteromonas espejiana</name>
    <dbReference type="NCBI Taxonomy" id="28107"/>
    <lineage>
        <taxon>Bacteria</taxon>
        <taxon>Pseudomonadati</taxon>
        <taxon>Pseudomonadota</taxon>
        <taxon>Gammaproteobacteria</taxon>
        <taxon>Alteromonadales</taxon>
        <taxon>Pseudoalteromonadaceae</taxon>
        <taxon>Pseudoalteromonas</taxon>
    </lineage>
</organism>
<evidence type="ECO:0000256" key="5">
    <source>
        <dbReference type="ARBA" id="ARBA00023163"/>
    </source>
</evidence>
<keyword evidence="8" id="KW-1185">Reference proteome</keyword>
<dbReference type="FunFam" id="3.40.50.300:FF:000006">
    <property type="entry name" value="DNA-binding transcriptional regulator NtrC"/>
    <property type="match status" value="1"/>
</dbReference>
<dbReference type="SUPFAM" id="SSF52540">
    <property type="entry name" value="P-loop containing nucleoside triphosphate hydrolases"/>
    <property type="match status" value="1"/>
</dbReference>
<dbReference type="PRINTS" id="PR01590">
    <property type="entry name" value="HTHFIS"/>
</dbReference>
<dbReference type="PROSITE" id="PS00675">
    <property type="entry name" value="SIGMA54_INTERACT_1"/>
    <property type="match status" value="1"/>
</dbReference>
<comment type="caution">
    <text evidence="7">The sequence shown here is derived from an EMBL/GenBank/DDBJ whole genome shotgun (WGS) entry which is preliminary data.</text>
</comment>
<dbReference type="InterPro" id="IPR058031">
    <property type="entry name" value="AAA_lid_NorR"/>
</dbReference>
<evidence type="ECO:0000313" key="7">
    <source>
        <dbReference type="EMBL" id="GEK53343.1"/>
    </source>
</evidence>
<dbReference type="PROSITE" id="PS00688">
    <property type="entry name" value="SIGMA54_INTERACT_3"/>
    <property type="match status" value="1"/>
</dbReference>
<evidence type="ECO:0000256" key="1">
    <source>
        <dbReference type="ARBA" id="ARBA00022741"/>
    </source>
</evidence>
<dbReference type="GO" id="GO:0006355">
    <property type="term" value="P:regulation of DNA-templated transcription"/>
    <property type="evidence" value="ECO:0007669"/>
    <property type="project" value="InterPro"/>
</dbReference>
<evidence type="ECO:0000313" key="8">
    <source>
        <dbReference type="Proteomes" id="UP000321419"/>
    </source>
</evidence>
<feature type="domain" description="Sigma-54 factor interaction" evidence="6">
    <location>
        <begin position="129"/>
        <end position="357"/>
    </location>
</feature>
<dbReference type="CDD" id="cd00009">
    <property type="entry name" value="AAA"/>
    <property type="match status" value="1"/>
</dbReference>
<keyword evidence="2" id="KW-0067">ATP-binding</keyword>
<proteinExistence type="predicted"/>
<dbReference type="AlphaFoldDB" id="A0A510XQP5"/>
<evidence type="ECO:0000256" key="2">
    <source>
        <dbReference type="ARBA" id="ARBA00022840"/>
    </source>
</evidence>
<dbReference type="InterPro" id="IPR025662">
    <property type="entry name" value="Sigma_54_int_dom_ATP-bd_1"/>
</dbReference>
<name>A0A510XQP5_9GAMM</name>
<dbReference type="InterPro" id="IPR003593">
    <property type="entry name" value="AAA+_ATPase"/>
</dbReference>
<dbReference type="InterPro" id="IPR025943">
    <property type="entry name" value="Sigma_54_int_dom_ATP-bd_2"/>
</dbReference>
<dbReference type="GO" id="GO:0043565">
    <property type="term" value="F:sequence-specific DNA binding"/>
    <property type="evidence" value="ECO:0007669"/>
    <property type="project" value="InterPro"/>
</dbReference>
<dbReference type="PANTHER" id="PTHR32071:SF117">
    <property type="entry name" value="PTS-DEPENDENT DIHYDROXYACETONE KINASE OPERON REGULATORY PROTEIN-RELATED"/>
    <property type="match status" value="1"/>
</dbReference>
<dbReference type="Pfam" id="PF02954">
    <property type="entry name" value="HTH_8"/>
    <property type="match status" value="1"/>
</dbReference>
<dbReference type="PROSITE" id="PS50045">
    <property type="entry name" value="SIGMA54_INTERACT_4"/>
    <property type="match status" value="1"/>
</dbReference>
<dbReference type="InterPro" id="IPR002197">
    <property type="entry name" value="HTH_Fis"/>
</dbReference>
<dbReference type="Proteomes" id="UP000321419">
    <property type="component" value="Unassembled WGS sequence"/>
</dbReference>
<accession>A0A510XQP5</accession>
<dbReference type="Gene3D" id="1.10.8.60">
    <property type="match status" value="1"/>
</dbReference>
<dbReference type="PROSITE" id="PS00676">
    <property type="entry name" value="SIGMA54_INTERACT_2"/>
    <property type="match status" value="1"/>
</dbReference>
<dbReference type="RefSeq" id="WP_089348301.1">
    <property type="nucleotide sequence ID" value="NZ_BJUM01000002.1"/>
</dbReference>
<dbReference type="OrthoDB" id="9804019at2"/>
<reference evidence="7 8" key="1">
    <citation type="submission" date="2019-07" db="EMBL/GenBank/DDBJ databases">
        <title>Whole genome shotgun sequence of Pseudoalteromonas espejiana NBRC 102222.</title>
        <authorList>
            <person name="Hosoyama A."/>
            <person name="Uohara A."/>
            <person name="Ohji S."/>
            <person name="Ichikawa N."/>
        </authorList>
    </citation>
    <scope>NUCLEOTIDE SEQUENCE [LARGE SCALE GENOMIC DNA]</scope>
    <source>
        <strain evidence="7 8">NBRC 102222</strain>
    </source>
</reference>
<evidence type="ECO:0000259" key="6">
    <source>
        <dbReference type="PROSITE" id="PS50045"/>
    </source>
</evidence>
<dbReference type="Gene3D" id="3.40.50.300">
    <property type="entry name" value="P-loop containing nucleotide triphosphate hydrolases"/>
    <property type="match status" value="1"/>
</dbReference>
<dbReference type="Gene3D" id="3.40.50.2300">
    <property type="match status" value="1"/>
</dbReference>
<dbReference type="SMART" id="SM00382">
    <property type="entry name" value="AAA"/>
    <property type="match status" value="1"/>
</dbReference>
<evidence type="ECO:0000256" key="4">
    <source>
        <dbReference type="ARBA" id="ARBA00023125"/>
    </source>
</evidence>
<keyword evidence="3" id="KW-0805">Transcription regulation</keyword>